<dbReference type="EMBL" id="JGYV01000010">
    <property type="protein sequence ID" value="KFI63022.1"/>
    <property type="molecule type" value="Genomic_DNA"/>
</dbReference>
<organism evidence="2 3">
    <name type="scientific">Bifidobacterium cuniculi</name>
    <dbReference type="NCBI Taxonomy" id="1688"/>
    <lineage>
        <taxon>Bacteria</taxon>
        <taxon>Bacillati</taxon>
        <taxon>Actinomycetota</taxon>
        <taxon>Actinomycetes</taxon>
        <taxon>Bifidobacteriales</taxon>
        <taxon>Bifidobacteriaceae</taxon>
        <taxon>Bifidobacterium</taxon>
    </lineage>
</organism>
<dbReference type="Proteomes" id="UP000029067">
    <property type="component" value="Unassembled WGS sequence"/>
</dbReference>
<protein>
    <submittedName>
        <fullName evidence="2">Uncharacterized protein</fullName>
    </submittedName>
</protein>
<keyword evidence="3" id="KW-1185">Reference proteome</keyword>
<sequence>MVQPRKPKGSPNGTGGQYDVSPHGVDGLPPILEAARTSPDERAVRELYRRFMDTLNTYPEWVSPDLSCDFTQGTITINGSTRIGFDVDDTGMTVATVTGPDSAACTMPVVDAGELGRVYAMAIRAAYPDAAPMPQSGVWVDEYRQYIRDHTLTPTMATGVEPGSWPDPDPDQVPHVEEGGVQVQWDGTVTINGVAHELSVADRYRLARDGQYEPEGAPVAFQGATIRIAPDPRDLSRRIVSFPDGTGASIPAPVCRFGIGVGCPTDPQAASVRWRWDEPGEQQCKRDAYLARKQLDPQALPDDLPAATRRTLARYGERVEVENQQRHARLRRDLDGLRQARLERDMAAHRALVAQGMEGVADRLASRLCTARTYGDVRAVIADTAQGVDGALLRQAAGRVMPLIREAPDMVRVDAHHVDVDAVRSMVAAWFIEAANRTWN</sequence>
<evidence type="ECO:0000256" key="1">
    <source>
        <dbReference type="SAM" id="MobiDB-lite"/>
    </source>
</evidence>
<accession>A0A087AW72</accession>
<proteinExistence type="predicted"/>
<comment type="caution">
    <text evidence="2">The sequence shown here is derived from an EMBL/GenBank/DDBJ whole genome shotgun (WGS) entry which is preliminary data.</text>
</comment>
<dbReference type="STRING" id="1688.BCUN_0855"/>
<dbReference type="AlphaFoldDB" id="A0A087AW72"/>
<gene>
    <name evidence="2" type="ORF">BCUN_0855</name>
</gene>
<evidence type="ECO:0000313" key="2">
    <source>
        <dbReference type="EMBL" id="KFI63022.1"/>
    </source>
</evidence>
<name>A0A087AW72_9BIFI</name>
<reference evidence="2 3" key="1">
    <citation type="submission" date="2014-03" db="EMBL/GenBank/DDBJ databases">
        <title>Genomics of Bifidobacteria.</title>
        <authorList>
            <person name="Ventura M."/>
            <person name="Milani C."/>
            <person name="Lugli G.A."/>
        </authorList>
    </citation>
    <scope>NUCLEOTIDE SEQUENCE [LARGE SCALE GENOMIC DNA]</scope>
    <source>
        <strain evidence="2 3">LMG 10738</strain>
    </source>
</reference>
<feature type="region of interest" description="Disordered" evidence="1">
    <location>
        <begin position="1"/>
        <end position="31"/>
    </location>
</feature>
<evidence type="ECO:0000313" key="3">
    <source>
        <dbReference type="Proteomes" id="UP000029067"/>
    </source>
</evidence>